<dbReference type="PANTHER" id="PTHR11102">
    <property type="entry name" value="SEL-1-LIKE PROTEIN"/>
    <property type="match status" value="1"/>
</dbReference>
<evidence type="ECO:0000313" key="2">
    <source>
        <dbReference type="EMBL" id="WAW09828.1"/>
    </source>
</evidence>
<proteinExistence type="predicted"/>
<organism evidence="2 3">
    <name type="scientific">Oxalobacter vibrioformis</name>
    <dbReference type="NCBI Taxonomy" id="933080"/>
    <lineage>
        <taxon>Bacteria</taxon>
        <taxon>Pseudomonadati</taxon>
        <taxon>Pseudomonadota</taxon>
        <taxon>Betaproteobacteria</taxon>
        <taxon>Burkholderiales</taxon>
        <taxon>Oxalobacteraceae</taxon>
        <taxon>Oxalobacter</taxon>
    </lineage>
</organism>
<dbReference type="PROSITE" id="PS51257">
    <property type="entry name" value="PROKAR_LIPOPROTEIN"/>
    <property type="match status" value="1"/>
</dbReference>
<keyword evidence="3" id="KW-1185">Reference proteome</keyword>
<gene>
    <name evidence="2" type="ORF">NB640_11490</name>
</gene>
<protein>
    <submittedName>
        <fullName evidence="2">Sel1 repeat family protein</fullName>
    </submittedName>
</protein>
<feature type="chain" id="PRO_5038935907" evidence="1">
    <location>
        <begin position="25"/>
        <end position="355"/>
    </location>
</feature>
<dbReference type="InterPro" id="IPR006597">
    <property type="entry name" value="Sel1-like"/>
</dbReference>
<keyword evidence="1" id="KW-0732">Signal</keyword>
<dbReference type="RefSeq" id="WP_269308832.1">
    <property type="nucleotide sequence ID" value="NZ_CP098242.1"/>
</dbReference>
<dbReference type="KEGG" id="ovb:NB640_11490"/>
<reference evidence="2" key="1">
    <citation type="journal article" date="2022" name="Front. Microbiol.">
        <title>New perspectives on an old grouping: The genomic and phenotypic variability of Oxalobacter formigenes and the implications for calcium oxalate stone prevention.</title>
        <authorList>
            <person name="Chmiel J.A."/>
            <person name="Carr C."/>
            <person name="Stuivenberg G.A."/>
            <person name="Venema R."/>
            <person name="Chanyi R.M."/>
            <person name="Al K.F."/>
            <person name="Giguere D."/>
            <person name="Say H."/>
            <person name="Akouris P.P."/>
            <person name="Dominguez Romero S.A."/>
            <person name="Kwong A."/>
            <person name="Tai V."/>
            <person name="Koval S.F."/>
            <person name="Razvi H."/>
            <person name="Bjazevic J."/>
            <person name="Burton J.P."/>
        </authorList>
    </citation>
    <scope>NUCLEOTIDE SEQUENCE</scope>
    <source>
        <strain evidence="2">WoOx3</strain>
    </source>
</reference>
<dbReference type="SMART" id="SM00671">
    <property type="entry name" value="SEL1"/>
    <property type="match status" value="7"/>
</dbReference>
<dbReference type="Pfam" id="PF08238">
    <property type="entry name" value="Sel1"/>
    <property type="match status" value="7"/>
</dbReference>
<dbReference type="AlphaFoldDB" id="A0A9E9LYZ5"/>
<accession>A0A9E9LYZ5</accession>
<name>A0A9E9LYZ5_9BURK</name>
<evidence type="ECO:0000256" key="1">
    <source>
        <dbReference type="SAM" id="SignalP"/>
    </source>
</evidence>
<feature type="signal peptide" evidence="1">
    <location>
        <begin position="1"/>
        <end position="24"/>
    </location>
</feature>
<evidence type="ECO:0000313" key="3">
    <source>
        <dbReference type="Proteomes" id="UP001156215"/>
    </source>
</evidence>
<dbReference type="Proteomes" id="UP001156215">
    <property type="component" value="Chromosome"/>
</dbReference>
<dbReference type="SUPFAM" id="SSF81901">
    <property type="entry name" value="HCP-like"/>
    <property type="match status" value="2"/>
</dbReference>
<dbReference type="InterPro" id="IPR011990">
    <property type="entry name" value="TPR-like_helical_dom_sf"/>
</dbReference>
<dbReference type="InterPro" id="IPR050767">
    <property type="entry name" value="Sel1_AlgK"/>
</dbReference>
<sequence length="355" mass="38692">MARRLFLTGWTALFAMIFSSCATAQGSESGVNALCPDYAGTQYEQAINALCKKANAGDKAAQVEVGLAALHRLHVQGEPLKAAAWFEKAARQDDADAMYLLGTQYASGTGVALDEVRGRQWFVRAAEKGHPLAQARLSECYALGIGGKRDDAAAEKWVAKAQASGNFYAKRTLSPKDMILLEDPMVRAEAGDPVAQYYAARYNRDNRYRADYDRMEKWYSKSAGQGYAPAQVKLGILYTQDAPGKKDLKKAAALFSAAAAQGDAEGQYELALLHLQGQVEKPDLAEAEGLLRQSVAKGYDKACSLMGMLYVRGIGVNENREVARVWYRHAALHDIGALQDMLLLTPAGDEKERGR</sequence>
<dbReference type="EMBL" id="CP098242">
    <property type="protein sequence ID" value="WAW09828.1"/>
    <property type="molecule type" value="Genomic_DNA"/>
</dbReference>
<dbReference type="Gene3D" id="1.25.40.10">
    <property type="entry name" value="Tetratricopeptide repeat domain"/>
    <property type="match status" value="2"/>
</dbReference>
<dbReference type="PANTHER" id="PTHR11102:SF160">
    <property type="entry name" value="ERAD-ASSOCIATED E3 UBIQUITIN-PROTEIN LIGASE COMPONENT HRD3"/>
    <property type="match status" value="1"/>
</dbReference>